<name>A0A1R2BAI2_9CILI</name>
<accession>A0A1R2BAI2</accession>
<evidence type="ECO:0000313" key="1">
    <source>
        <dbReference type="EMBL" id="OMJ73811.1"/>
    </source>
</evidence>
<proteinExistence type="predicted"/>
<protein>
    <submittedName>
        <fullName evidence="1">Uncharacterized protein</fullName>
    </submittedName>
</protein>
<organism evidence="1 2">
    <name type="scientific">Stentor coeruleus</name>
    <dbReference type="NCBI Taxonomy" id="5963"/>
    <lineage>
        <taxon>Eukaryota</taxon>
        <taxon>Sar</taxon>
        <taxon>Alveolata</taxon>
        <taxon>Ciliophora</taxon>
        <taxon>Postciliodesmatophora</taxon>
        <taxon>Heterotrichea</taxon>
        <taxon>Heterotrichida</taxon>
        <taxon>Stentoridae</taxon>
        <taxon>Stentor</taxon>
    </lineage>
</organism>
<evidence type="ECO:0000313" key="2">
    <source>
        <dbReference type="Proteomes" id="UP000187209"/>
    </source>
</evidence>
<keyword evidence="2" id="KW-1185">Reference proteome</keyword>
<gene>
    <name evidence="1" type="ORF">SteCoe_27421</name>
</gene>
<comment type="caution">
    <text evidence="1">The sequence shown here is derived from an EMBL/GenBank/DDBJ whole genome shotgun (WGS) entry which is preliminary data.</text>
</comment>
<dbReference type="Proteomes" id="UP000187209">
    <property type="component" value="Unassembled WGS sequence"/>
</dbReference>
<reference evidence="1 2" key="1">
    <citation type="submission" date="2016-11" db="EMBL/GenBank/DDBJ databases">
        <title>The macronuclear genome of Stentor coeruleus: a giant cell with tiny introns.</title>
        <authorList>
            <person name="Slabodnick M."/>
            <person name="Ruby J.G."/>
            <person name="Reiff S.B."/>
            <person name="Swart E.C."/>
            <person name="Gosai S."/>
            <person name="Prabakaran S."/>
            <person name="Witkowska E."/>
            <person name="Larue G.E."/>
            <person name="Fisher S."/>
            <person name="Freeman R.M."/>
            <person name="Gunawardena J."/>
            <person name="Chu W."/>
            <person name="Stover N.A."/>
            <person name="Gregory B.D."/>
            <person name="Nowacki M."/>
            <person name="Derisi J."/>
            <person name="Roy S.W."/>
            <person name="Marshall W.F."/>
            <person name="Sood P."/>
        </authorList>
    </citation>
    <scope>NUCLEOTIDE SEQUENCE [LARGE SCALE GENOMIC DNA]</scope>
    <source>
        <strain evidence="1">WM001</strain>
    </source>
</reference>
<dbReference type="EMBL" id="MPUH01000794">
    <property type="protein sequence ID" value="OMJ73811.1"/>
    <property type="molecule type" value="Genomic_DNA"/>
</dbReference>
<sequence length="576" mass="66573">MNYYKIHGIHDNDSYIVEQMTKEYFIYNKGYFFTENSTLIDETILPKYLKKKFGLQNQCFFPYNEETEKIFKKEYDFKSRVPLSETSIQVPEELNSYLISNQYFVSPANSLAFGIFECYLRNHDNPFLSKTLFKDKSPNSFNYHYNNLFSYIFYDPIGKELYSEYLTEFQKINLTSPYDLQSICDNFSIGIEINKIENQKLLKCFVIAANPESSTIPIVKLLKYKDYLFVLYSPNQNDFDGYDESGKLQKGITRGEFYVDSFFQSSSDFKTQPFIDFIKESFDVHKAILKDTSSRDHLATLSEFSQKILTQYKNFAKTDQDSIQILINSLKSSCEAADKRLKKNVPPLSPKAAEQENFRMNQNYLLEVPQSNKSKNNSLDLLEDKYITQAQQVFDSKKPESANKMIYNQPQGISKTVIAPIEERPENKISGNLQFVNLTEGDAKYKTNIPAINPWNLGKFEEKATQNLSNNREEECKSCSKVAKVSLYHQKCPMCVKCFIISINQFGGKCTLCNTKILASEVGKFTEIQRMSCERCKKDLKITECRILICNCLLCSRCENESYSVKCCAKCSASLT</sequence>
<dbReference type="AlphaFoldDB" id="A0A1R2BAI2"/>